<reference evidence="2 3" key="1">
    <citation type="submission" date="2019-07" db="EMBL/GenBank/DDBJ databases">
        <title>Whole genome shotgun sequence of Microvirga aerophila NBRC 106136.</title>
        <authorList>
            <person name="Hosoyama A."/>
            <person name="Uohara A."/>
            <person name="Ohji S."/>
            <person name="Ichikawa N."/>
        </authorList>
    </citation>
    <scope>NUCLEOTIDE SEQUENCE [LARGE SCALE GENOMIC DNA]</scope>
    <source>
        <strain evidence="2 3">NBRC 106136</strain>
    </source>
</reference>
<sequence>MYSASNVLTKPMADNEIAFQSYFEPDTVLILSAAYDRALDRLGEMPDSINAPAHVLRREVARQIIAAAKTGERDADRLCELALSEWRRLSREETPEQHRGDGPKADREP</sequence>
<name>A0A512BM58_9HYPH</name>
<dbReference type="EMBL" id="BJYU01000005">
    <property type="protein sequence ID" value="GEO13036.1"/>
    <property type="molecule type" value="Genomic_DNA"/>
</dbReference>
<evidence type="ECO:0000256" key="1">
    <source>
        <dbReference type="SAM" id="MobiDB-lite"/>
    </source>
</evidence>
<protein>
    <submittedName>
        <fullName evidence="2">Uncharacterized protein</fullName>
    </submittedName>
</protein>
<accession>A0A512BM58</accession>
<dbReference type="RefSeq" id="WP_114185344.1">
    <property type="nucleotide sequence ID" value="NZ_BJYU01000005.1"/>
</dbReference>
<evidence type="ECO:0000313" key="3">
    <source>
        <dbReference type="Proteomes" id="UP000321085"/>
    </source>
</evidence>
<feature type="region of interest" description="Disordered" evidence="1">
    <location>
        <begin position="89"/>
        <end position="109"/>
    </location>
</feature>
<gene>
    <name evidence="2" type="ORF">MAE02_07320</name>
</gene>
<dbReference type="AlphaFoldDB" id="A0A512BM58"/>
<evidence type="ECO:0000313" key="2">
    <source>
        <dbReference type="EMBL" id="GEO13036.1"/>
    </source>
</evidence>
<keyword evidence="3" id="KW-1185">Reference proteome</keyword>
<comment type="caution">
    <text evidence="2">The sequence shown here is derived from an EMBL/GenBank/DDBJ whole genome shotgun (WGS) entry which is preliminary data.</text>
</comment>
<organism evidence="2 3">
    <name type="scientific">Microvirga aerophila</name>
    <dbReference type="NCBI Taxonomy" id="670291"/>
    <lineage>
        <taxon>Bacteria</taxon>
        <taxon>Pseudomonadati</taxon>
        <taxon>Pseudomonadota</taxon>
        <taxon>Alphaproteobacteria</taxon>
        <taxon>Hyphomicrobiales</taxon>
        <taxon>Methylobacteriaceae</taxon>
        <taxon>Microvirga</taxon>
    </lineage>
</organism>
<proteinExistence type="predicted"/>
<dbReference type="OrthoDB" id="8238714at2"/>
<dbReference type="Proteomes" id="UP000321085">
    <property type="component" value="Unassembled WGS sequence"/>
</dbReference>